<dbReference type="GO" id="GO:0009279">
    <property type="term" value="C:cell outer membrane"/>
    <property type="evidence" value="ECO:0007669"/>
    <property type="project" value="UniProtKB-SubCell"/>
</dbReference>
<gene>
    <name evidence="10" type="ORF">EZ315_02885</name>
</gene>
<proteinExistence type="inferred from homology"/>
<dbReference type="SUPFAM" id="SSF49464">
    <property type="entry name" value="Carboxypeptidase regulatory domain-like"/>
    <property type="match status" value="1"/>
</dbReference>
<reference evidence="10 11" key="1">
    <citation type="submission" date="2019-02" db="EMBL/GenBank/DDBJ databases">
        <title>Isolation and identification of novel species under the genus Muribaculum.</title>
        <authorList>
            <person name="Miyake S."/>
            <person name="Ding Y."/>
            <person name="Low A."/>
            <person name="Soh M."/>
            <person name="Seedorf H."/>
        </authorList>
    </citation>
    <scope>NUCLEOTIDE SEQUENCE [LARGE SCALE GENOMIC DNA]</scope>
    <source>
        <strain evidence="10 11">TLL-A3</strain>
    </source>
</reference>
<dbReference type="Pfam" id="PF13715">
    <property type="entry name" value="CarbopepD_reg_2"/>
    <property type="match status" value="1"/>
</dbReference>
<comment type="subcellular location">
    <subcellularLocation>
        <location evidence="1 7">Cell outer membrane</location>
        <topology evidence="1 7">Multi-pass membrane protein</topology>
    </subcellularLocation>
</comment>
<evidence type="ECO:0000313" key="11">
    <source>
        <dbReference type="Proteomes" id="UP000297635"/>
    </source>
</evidence>
<dbReference type="Proteomes" id="UP000297635">
    <property type="component" value="Unassembled WGS sequence"/>
</dbReference>
<feature type="signal peptide" evidence="8">
    <location>
        <begin position="1"/>
        <end position="25"/>
    </location>
</feature>
<dbReference type="SUPFAM" id="SSF56935">
    <property type="entry name" value="Porins"/>
    <property type="match status" value="1"/>
</dbReference>
<organism evidence="10 11">
    <name type="scientific">Duncaniella freteri</name>
    <dbReference type="NCBI Taxonomy" id="2530391"/>
    <lineage>
        <taxon>Bacteria</taxon>
        <taxon>Pseudomonadati</taxon>
        <taxon>Bacteroidota</taxon>
        <taxon>Bacteroidia</taxon>
        <taxon>Bacteroidales</taxon>
        <taxon>Muribaculaceae</taxon>
        <taxon>Duncaniella</taxon>
    </lineage>
</organism>
<name>A0A4Z0V8N9_9BACT</name>
<dbReference type="NCBIfam" id="TIGR04056">
    <property type="entry name" value="OMP_RagA_SusC"/>
    <property type="match status" value="1"/>
</dbReference>
<evidence type="ECO:0000313" key="10">
    <source>
        <dbReference type="EMBL" id="TGG39700.1"/>
    </source>
</evidence>
<dbReference type="AlphaFoldDB" id="A0A4Z0V8N9"/>
<keyword evidence="8" id="KW-0732">Signal</keyword>
<comment type="similarity">
    <text evidence="7">Belongs to the TonB-dependent receptor family.</text>
</comment>
<dbReference type="GeneID" id="82148721"/>
<dbReference type="Gene3D" id="2.170.130.10">
    <property type="entry name" value="TonB-dependent receptor, plug domain"/>
    <property type="match status" value="1"/>
</dbReference>
<dbReference type="EMBL" id="SJSA01000001">
    <property type="protein sequence ID" value="TGG39700.1"/>
    <property type="molecule type" value="Genomic_DNA"/>
</dbReference>
<dbReference type="Gene3D" id="2.40.170.20">
    <property type="entry name" value="TonB-dependent receptor, beta-barrel domain"/>
    <property type="match status" value="1"/>
</dbReference>
<accession>A0A4Z0V8N9</accession>
<evidence type="ECO:0000256" key="8">
    <source>
        <dbReference type="SAM" id="SignalP"/>
    </source>
</evidence>
<dbReference type="InterPro" id="IPR037066">
    <property type="entry name" value="Plug_dom_sf"/>
</dbReference>
<comment type="caution">
    <text evidence="10">The sequence shown here is derived from an EMBL/GenBank/DDBJ whole genome shotgun (WGS) entry which is preliminary data.</text>
</comment>
<feature type="domain" description="TonB-dependent receptor plug" evidence="9">
    <location>
        <begin position="131"/>
        <end position="256"/>
    </location>
</feature>
<dbReference type="InterPro" id="IPR023996">
    <property type="entry name" value="TonB-dep_OMP_SusC/RagA"/>
</dbReference>
<protein>
    <submittedName>
        <fullName evidence="10">SusC/RagA family TonB-linked outer membrane protein</fullName>
    </submittedName>
</protein>
<keyword evidence="4 7" id="KW-0812">Transmembrane</keyword>
<evidence type="ECO:0000256" key="1">
    <source>
        <dbReference type="ARBA" id="ARBA00004571"/>
    </source>
</evidence>
<dbReference type="RefSeq" id="WP_135470460.1">
    <property type="nucleotide sequence ID" value="NZ_CASJDB010000025.1"/>
</dbReference>
<evidence type="ECO:0000256" key="2">
    <source>
        <dbReference type="ARBA" id="ARBA00022448"/>
    </source>
</evidence>
<dbReference type="InterPro" id="IPR008969">
    <property type="entry name" value="CarboxyPept-like_regulatory"/>
</dbReference>
<evidence type="ECO:0000256" key="4">
    <source>
        <dbReference type="ARBA" id="ARBA00022692"/>
    </source>
</evidence>
<keyword evidence="3 7" id="KW-1134">Transmembrane beta strand</keyword>
<dbReference type="InterPro" id="IPR012910">
    <property type="entry name" value="Plug_dom"/>
</dbReference>
<evidence type="ECO:0000259" key="9">
    <source>
        <dbReference type="Pfam" id="PF07715"/>
    </source>
</evidence>
<dbReference type="Pfam" id="PF07715">
    <property type="entry name" value="Plug"/>
    <property type="match status" value="1"/>
</dbReference>
<dbReference type="InterPro" id="IPR023997">
    <property type="entry name" value="TonB-dep_OMP_SusC/RagA_CS"/>
</dbReference>
<keyword evidence="5 7" id="KW-0472">Membrane</keyword>
<dbReference type="Gene3D" id="2.60.40.1120">
    <property type="entry name" value="Carboxypeptidase-like, regulatory domain"/>
    <property type="match status" value="1"/>
</dbReference>
<keyword evidence="6 7" id="KW-0998">Cell outer membrane</keyword>
<sequence>MKKSLIFNLAALILMVMTSAFTAYAGDRTITGIVLSSDDSEPLIGASVMVSQTQLKEAGSSLKTLGVVTDIDGKFTLTIPEGVKSIECRYVGYNPRTIELVPGLDDYKLQLDRASEVLGDVVVTGYQNIEKRKLTASITKVELDDSKLGSVMTVDQALAGQVAGLSAITTSGSPGAPMKIRIRGTSSLNGTQDPLWVIDGIPVNGTEVPSLEELKDIDNLYQSSIAGLNPADIESITVLKDAAATAIYGTRAANGVIVVTTKKGHSGAPEISFSTRLTYSPRPDIDRLNLLSSNEKVDLELSLLGTDYTYREDKGAVSRILNAAGMMSVFKADGWNALPSDVQNQINALRGINTDWNDILFRDTFNQEYNLSLSGGNDRATYYTSLGFQEENGNVTGVDMNRLSLTLKTNYNVTRRFKVGASLFVNHRQNNSYITDSDGFSNPVYYSRRANPYQQPFDENGDYVYDTDIQGRGYGVQKFNIFEERANTSRKQDNTGITALLDASLRFTDYLKAYTQVGFQLDNSETQSYASDETYVMRKEFYNTEIYKDGEYVSFLPDGGRHIQNKSTNKQLTWKAQLEYSDRFADNHELEVMLGTELRKTWYDYFSSTAYGYDPKTLMNKPVMFPDESWAKRYPLHSESYIENAYASFFATGSYTLKSRYTLGASIRFDGSDLYGVAKKYRFLPLYSFSGLWRVSDEPWMRESTFVNNLALRASYGIQGNIDKNTSSFVIGNFNNTSILPGVTEDVIVLGSAPNRRLRWEKTYTTNAGFDLSIIDNAISLTGDYYHRKGNDLIALKMLPLETGFMSYMVNWASMRNQGFELGLATRNIATRNFRWTTNFNIAYNENTVLQETVPANQTTPGREGYPVNSIFAYKTAGFDEDGYPLFLNKQGEAVTLQEFFKLNEYGGSTLTPEEQRDLYTYIGSGDPLWTGGFINNFSYRNFDLTVNFAFNLGMYTRVQPSYSSTQFDRGMNANRDILDRWTADNSGSKLPALIPDAWNTFHRLSEYMYLDDFQPDAMLDIWVKKTNYFRMQSLRLAYNIPPRYLSPLRMSVLTLAFEARNLWVFGSSYKNSLDPETMGNPFAQPIPKTYTFSLNVKF</sequence>
<dbReference type="InterPro" id="IPR039426">
    <property type="entry name" value="TonB-dep_rcpt-like"/>
</dbReference>
<dbReference type="PROSITE" id="PS52016">
    <property type="entry name" value="TONB_DEPENDENT_REC_3"/>
    <property type="match status" value="1"/>
</dbReference>
<evidence type="ECO:0000256" key="3">
    <source>
        <dbReference type="ARBA" id="ARBA00022452"/>
    </source>
</evidence>
<dbReference type="NCBIfam" id="TIGR04057">
    <property type="entry name" value="SusC_RagA_signa"/>
    <property type="match status" value="1"/>
</dbReference>
<feature type="chain" id="PRO_5021192028" evidence="8">
    <location>
        <begin position="26"/>
        <end position="1099"/>
    </location>
</feature>
<evidence type="ECO:0000256" key="5">
    <source>
        <dbReference type="ARBA" id="ARBA00023136"/>
    </source>
</evidence>
<keyword evidence="11" id="KW-1185">Reference proteome</keyword>
<dbReference type="InterPro" id="IPR036942">
    <property type="entry name" value="Beta-barrel_TonB_sf"/>
</dbReference>
<evidence type="ECO:0000256" key="7">
    <source>
        <dbReference type="PROSITE-ProRule" id="PRU01360"/>
    </source>
</evidence>
<keyword evidence="2 7" id="KW-0813">Transport</keyword>
<evidence type="ECO:0000256" key="6">
    <source>
        <dbReference type="ARBA" id="ARBA00023237"/>
    </source>
</evidence>